<dbReference type="AlphaFoldDB" id="A0A9Q1LN07"/>
<dbReference type="Gene3D" id="2.60.40.150">
    <property type="entry name" value="C2 domain"/>
    <property type="match status" value="1"/>
</dbReference>
<dbReference type="OrthoDB" id="1721402at2759"/>
<accession>A0A9Q1LN07</accession>
<name>A0A9Q1LN07_9SOLA</name>
<dbReference type="Proteomes" id="UP001152561">
    <property type="component" value="Unassembled WGS sequence"/>
</dbReference>
<evidence type="ECO:0000313" key="1">
    <source>
        <dbReference type="EMBL" id="KAJ8539579.1"/>
    </source>
</evidence>
<keyword evidence="2" id="KW-1185">Reference proteome</keyword>
<dbReference type="EMBL" id="JAJAGQ010000016">
    <property type="protein sequence ID" value="KAJ8539579.1"/>
    <property type="molecule type" value="Genomic_DNA"/>
</dbReference>
<organism evidence="1 2">
    <name type="scientific">Anisodus acutangulus</name>
    <dbReference type="NCBI Taxonomy" id="402998"/>
    <lineage>
        <taxon>Eukaryota</taxon>
        <taxon>Viridiplantae</taxon>
        <taxon>Streptophyta</taxon>
        <taxon>Embryophyta</taxon>
        <taxon>Tracheophyta</taxon>
        <taxon>Spermatophyta</taxon>
        <taxon>Magnoliopsida</taxon>
        <taxon>eudicotyledons</taxon>
        <taxon>Gunneridae</taxon>
        <taxon>Pentapetalae</taxon>
        <taxon>asterids</taxon>
        <taxon>lamiids</taxon>
        <taxon>Solanales</taxon>
        <taxon>Solanaceae</taxon>
        <taxon>Solanoideae</taxon>
        <taxon>Hyoscyameae</taxon>
        <taxon>Anisodus</taxon>
    </lineage>
</organism>
<evidence type="ECO:0000313" key="2">
    <source>
        <dbReference type="Proteomes" id="UP001152561"/>
    </source>
</evidence>
<gene>
    <name evidence="1" type="ORF">K7X08_013831</name>
</gene>
<sequence length="111" mass="12679">MDMKLVGLEALGYVDIYLADVVNNKRINERYHLIDSKNGRLQIELQWRTASGGKHKAKGFELCNFKVEIKLGFFLCILDKGEVAGYSSSLSFPDIMEKVDVTRITFTSWRS</sequence>
<comment type="caution">
    <text evidence="1">The sequence shown here is derived from an EMBL/GenBank/DDBJ whole genome shotgun (WGS) entry which is preliminary data.</text>
</comment>
<proteinExistence type="predicted"/>
<reference evidence="2" key="1">
    <citation type="journal article" date="2023" name="Proc. Natl. Acad. Sci. U.S.A.">
        <title>Genomic and structural basis for evolution of tropane alkaloid biosynthesis.</title>
        <authorList>
            <person name="Wanga Y.-J."/>
            <person name="Taina T."/>
            <person name="Yua J.-Y."/>
            <person name="Lia J."/>
            <person name="Xua B."/>
            <person name="Chenc J."/>
            <person name="D'Auriad J.C."/>
            <person name="Huanga J.-P."/>
            <person name="Huanga S.-X."/>
        </authorList>
    </citation>
    <scope>NUCLEOTIDE SEQUENCE [LARGE SCALE GENOMIC DNA]</scope>
    <source>
        <strain evidence="2">cv. KIB-2019</strain>
    </source>
</reference>
<protein>
    <submittedName>
        <fullName evidence="1">Uncharacterized protein</fullName>
    </submittedName>
</protein>
<dbReference type="InterPro" id="IPR035892">
    <property type="entry name" value="C2_domain_sf"/>
</dbReference>